<dbReference type="Pfam" id="PF00690">
    <property type="entry name" value="Cation_ATPase_N"/>
    <property type="match status" value="1"/>
</dbReference>
<keyword evidence="7 17" id="KW-0547">Nucleotide-binding</keyword>
<dbReference type="SUPFAM" id="SSF81665">
    <property type="entry name" value="Calcium ATPase, transmembrane domain M"/>
    <property type="match status" value="1"/>
</dbReference>
<protein>
    <recommendedName>
        <fullName evidence="17">Calcium-transporting ATPase</fullName>
        <ecNumber evidence="17">7.2.2.10</ecNumber>
    </recommendedName>
</protein>
<reference evidence="22" key="2">
    <citation type="submission" date="2020-11" db="EMBL/GenBank/DDBJ databases">
        <authorList>
            <consortium name="DOE Joint Genome Institute"/>
            <person name="Kuo A."/>
            <person name="Miyauchi S."/>
            <person name="Kiss E."/>
            <person name="Drula E."/>
            <person name="Kohler A."/>
            <person name="Sanchez-Garcia M."/>
            <person name="Andreopoulos B."/>
            <person name="Barry K.W."/>
            <person name="Bonito G."/>
            <person name="Buee M."/>
            <person name="Carver A."/>
            <person name="Chen C."/>
            <person name="Cichocki N."/>
            <person name="Clum A."/>
            <person name="Culley D."/>
            <person name="Crous P.W."/>
            <person name="Fauchery L."/>
            <person name="Girlanda M."/>
            <person name="Hayes R."/>
            <person name="Keri Z."/>
            <person name="Labutti K."/>
            <person name="Lipzen A."/>
            <person name="Lombard V."/>
            <person name="Magnuson J."/>
            <person name="Maillard F."/>
            <person name="Morin E."/>
            <person name="Murat C."/>
            <person name="Nolan M."/>
            <person name="Ohm R."/>
            <person name="Pangilinan J."/>
            <person name="Pereira M."/>
            <person name="Perotto S."/>
            <person name="Peter M."/>
            <person name="Riley R."/>
            <person name="Sitrit Y."/>
            <person name="Stielow B."/>
            <person name="Szollosi G."/>
            <person name="Zifcakova L."/>
            <person name="Stursova M."/>
            <person name="Spatafora J.W."/>
            <person name="Tedersoo L."/>
            <person name="Vaario L.-M."/>
            <person name="Yamada A."/>
            <person name="Yan M."/>
            <person name="Wang P."/>
            <person name="Xu J."/>
            <person name="Bruns T."/>
            <person name="Baldrian P."/>
            <person name="Vilgalys R."/>
            <person name="Henrissat B."/>
            <person name="Grigoriev I.V."/>
            <person name="Hibbett D."/>
            <person name="Nagy L.G."/>
            <person name="Martin F.M."/>
        </authorList>
    </citation>
    <scope>NUCLEOTIDE SEQUENCE</scope>
    <source>
        <strain evidence="22">UH-Tt-Lm1</strain>
    </source>
</reference>
<name>A0A9P6HQE3_9AGAM</name>
<evidence type="ECO:0000256" key="1">
    <source>
        <dbReference type="ARBA" id="ARBA00004128"/>
    </source>
</evidence>
<feature type="transmembrane region" description="Helical" evidence="17">
    <location>
        <begin position="1062"/>
        <end position="1085"/>
    </location>
</feature>
<dbReference type="CDD" id="cd02081">
    <property type="entry name" value="P-type_ATPase_Ca_PMCA-like"/>
    <property type="match status" value="1"/>
</dbReference>
<dbReference type="GO" id="GO:0005886">
    <property type="term" value="C:plasma membrane"/>
    <property type="evidence" value="ECO:0007669"/>
    <property type="project" value="TreeGrafter"/>
</dbReference>
<evidence type="ECO:0000259" key="20">
    <source>
        <dbReference type="Pfam" id="PF00689"/>
    </source>
</evidence>
<feature type="transmembrane region" description="Helical" evidence="17">
    <location>
        <begin position="1021"/>
        <end position="1042"/>
    </location>
</feature>
<feature type="transmembrane region" description="Helical" evidence="17">
    <location>
        <begin position="392"/>
        <end position="414"/>
    </location>
</feature>
<dbReference type="InterPro" id="IPR006408">
    <property type="entry name" value="P-type_ATPase_IIB"/>
</dbReference>
<dbReference type="SUPFAM" id="SSF81653">
    <property type="entry name" value="Calcium ATPase, transduction domain A"/>
    <property type="match status" value="1"/>
</dbReference>
<dbReference type="InterPro" id="IPR001757">
    <property type="entry name" value="P_typ_ATPase"/>
</dbReference>
<dbReference type="NCBIfam" id="TIGR01494">
    <property type="entry name" value="ATPase_P-type"/>
    <property type="match status" value="1"/>
</dbReference>
<evidence type="ECO:0000256" key="16">
    <source>
        <dbReference type="ARBA" id="ARBA00048694"/>
    </source>
</evidence>
<dbReference type="InterPro" id="IPR036412">
    <property type="entry name" value="HAD-like_sf"/>
</dbReference>
<dbReference type="GO" id="GO:0005524">
    <property type="term" value="F:ATP binding"/>
    <property type="evidence" value="ECO:0007669"/>
    <property type="project" value="UniProtKB-KW"/>
</dbReference>
<dbReference type="FunFam" id="3.40.50.1000:FF:000018">
    <property type="entry name" value="Calcium-transporting ATPase"/>
    <property type="match status" value="1"/>
</dbReference>
<feature type="domain" description="Cation-transporting P-type ATPase C-terminal" evidence="20">
    <location>
        <begin position="939"/>
        <end position="1113"/>
    </location>
</feature>
<keyword evidence="3" id="KW-0926">Vacuole</keyword>
<dbReference type="Proteomes" id="UP000736335">
    <property type="component" value="Unassembled WGS sequence"/>
</dbReference>
<dbReference type="SUPFAM" id="SSF81660">
    <property type="entry name" value="Metal cation-transporting ATPase, ATP-binding domain N"/>
    <property type="match status" value="1"/>
</dbReference>
<comment type="function">
    <text evidence="17">Catalyzes the hydrolysis of ATP coupled with the transport of calcium.</text>
</comment>
<dbReference type="SUPFAM" id="SSF56784">
    <property type="entry name" value="HAD-like"/>
    <property type="match status" value="1"/>
</dbReference>
<dbReference type="Gene3D" id="1.20.1110.10">
    <property type="entry name" value="Calcium-transporting ATPase, transmembrane domain"/>
    <property type="match status" value="1"/>
</dbReference>
<evidence type="ECO:0000256" key="5">
    <source>
        <dbReference type="ARBA" id="ARBA00022692"/>
    </source>
</evidence>
<evidence type="ECO:0000256" key="3">
    <source>
        <dbReference type="ARBA" id="ARBA00022554"/>
    </source>
</evidence>
<dbReference type="PRINTS" id="PR00119">
    <property type="entry name" value="CATATPASE"/>
</dbReference>
<feature type="region of interest" description="Disordered" evidence="18">
    <location>
        <begin position="1"/>
        <end position="47"/>
    </location>
</feature>
<keyword evidence="12 17" id="KW-1133">Transmembrane helix</keyword>
<dbReference type="GO" id="GO:0046872">
    <property type="term" value="F:metal ion binding"/>
    <property type="evidence" value="ECO:0007669"/>
    <property type="project" value="UniProtKB-KW"/>
</dbReference>
<dbReference type="InterPro" id="IPR018303">
    <property type="entry name" value="ATPase_P-typ_P_site"/>
</dbReference>
<evidence type="ECO:0000313" key="23">
    <source>
        <dbReference type="Proteomes" id="UP000736335"/>
    </source>
</evidence>
<dbReference type="FunFam" id="3.40.1110.10:FF:000031">
    <property type="entry name" value="Calcium-transporting ATPase"/>
    <property type="match status" value="1"/>
</dbReference>
<keyword evidence="14 17" id="KW-0472">Membrane</keyword>
<comment type="subcellular location">
    <subcellularLocation>
        <location evidence="17">Membrane</location>
        <topology evidence="17">Multi-pass membrane protein</topology>
    </subcellularLocation>
    <subcellularLocation>
        <location evidence="1">Vacuole membrane</location>
        <topology evidence="1">Multi-pass membrane protein</topology>
    </subcellularLocation>
</comment>
<feature type="compositionally biased region" description="Low complexity" evidence="18">
    <location>
        <begin position="18"/>
        <end position="34"/>
    </location>
</feature>
<evidence type="ECO:0000256" key="11">
    <source>
        <dbReference type="ARBA" id="ARBA00022967"/>
    </source>
</evidence>
<dbReference type="Pfam" id="PF00122">
    <property type="entry name" value="E1-E2_ATPase"/>
    <property type="match status" value="1"/>
</dbReference>
<dbReference type="GO" id="GO:0016887">
    <property type="term" value="F:ATP hydrolysis activity"/>
    <property type="evidence" value="ECO:0007669"/>
    <property type="project" value="InterPro"/>
</dbReference>
<feature type="transmembrane region" description="Helical" evidence="17">
    <location>
        <begin position="210"/>
        <end position="229"/>
    </location>
</feature>
<dbReference type="InterPro" id="IPR004014">
    <property type="entry name" value="ATPase_P-typ_cation-transptr_N"/>
</dbReference>
<feature type="compositionally biased region" description="Polar residues" evidence="18">
    <location>
        <begin position="35"/>
        <end position="46"/>
    </location>
</feature>
<evidence type="ECO:0000259" key="19">
    <source>
        <dbReference type="Pfam" id="PF00122"/>
    </source>
</evidence>
<evidence type="ECO:0000256" key="17">
    <source>
        <dbReference type="RuleBase" id="RU361146"/>
    </source>
</evidence>
<evidence type="ECO:0000256" key="15">
    <source>
        <dbReference type="ARBA" id="ARBA00038148"/>
    </source>
</evidence>
<dbReference type="PANTHER" id="PTHR24093">
    <property type="entry name" value="CATION TRANSPORTING ATPASE"/>
    <property type="match status" value="1"/>
</dbReference>
<dbReference type="Gene3D" id="3.40.1110.10">
    <property type="entry name" value="Calcium-transporting ATPase, cytoplasmic domain N"/>
    <property type="match status" value="1"/>
</dbReference>
<dbReference type="InterPro" id="IPR023214">
    <property type="entry name" value="HAD_sf"/>
</dbReference>
<dbReference type="EMBL" id="WIUZ02000001">
    <property type="protein sequence ID" value="KAF9791932.1"/>
    <property type="molecule type" value="Genomic_DNA"/>
</dbReference>
<dbReference type="OrthoDB" id="3352408at2759"/>
<evidence type="ECO:0000256" key="7">
    <source>
        <dbReference type="ARBA" id="ARBA00022741"/>
    </source>
</evidence>
<dbReference type="Pfam" id="PF00689">
    <property type="entry name" value="Cation_ATPase_C"/>
    <property type="match status" value="1"/>
</dbReference>
<evidence type="ECO:0000256" key="9">
    <source>
        <dbReference type="ARBA" id="ARBA00022840"/>
    </source>
</evidence>
<dbReference type="NCBIfam" id="TIGR01517">
    <property type="entry name" value="ATPase-IIB_Ca"/>
    <property type="match status" value="1"/>
</dbReference>
<feature type="transmembrane region" description="Helical" evidence="17">
    <location>
        <begin position="912"/>
        <end position="934"/>
    </location>
</feature>
<keyword evidence="9 17" id="KW-0067">ATP-binding</keyword>
<comment type="catalytic activity">
    <reaction evidence="16 17">
        <text>Ca(2+)(in) + ATP + H2O = Ca(2+)(out) + ADP + phosphate + H(+)</text>
        <dbReference type="Rhea" id="RHEA:18105"/>
        <dbReference type="ChEBI" id="CHEBI:15377"/>
        <dbReference type="ChEBI" id="CHEBI:15378"/>
        <dbReference type="ChEBI" id="CHEBI:29108"/>
        <dbReference type="ChEBI" id="CHEBI:30616"/>
        <dbReference type="ChEBI" id="CHEBI:43474"/>
        <dbReference type="ChEBI" id="CHEBI:456216"/>
        <dbReference type="EC" id="7.2.2.10"/>
    </reaction>
</comment>
<dbReference type="FunFam" id="1.20.1110.10:FF:000039">
    <property type="entry name" value="Calcium-transporting ATPase"/>
    <property type="match status" value="1"/>
</dbReference>
<dbReference type="InterPro" id="IPR059000">
    <property type="entry name" value="ATPase_P-type_domA"/>
</dbReference>
<sequence length="1142" mass="124079">MTSPEEGTVPGHPFPFVSSSSSRGERSAMGASSSPVPTQIGYNSDIGNLKGENARKLDLTQGVHTDLPSFRLEPNHLASLVDPRNLGALEATGGIIGLMAGIGVNPTFGLCVGGRALRPEEPPAGEKGDAVEQCTHESPPFSGTVEDRRRVYGSNVLPARNNRSLLELMFLALKDRVLIMLSIAAVISLALGFFQDFGPGRESGKPPVDWIEGLAIIVAIFTVVMVGSLNDWQKERQFRILNDKKEERGVKVIRCGIERIIDVKELLVGDIALLEPGEIVPCDGIFISGHNVRCDESGATGESDAIKKVSYDDCIALREQAKHEITNGHGLDAAYAHADCFMVSGSRVLEGYGKYVVIAVGQTSFNGHMLMTLRGDPDPTPLQEKLNELAKLIARIGGAAGLTLFAVLMIRFFVQLGAGEPVRTPNEKGVAFVQILIISVTLVVVAVPEGLPLAVTLALAFATKRMTAENLLVRILGSCETMANASVLCTDKTGTLTQNAMSVVAGSIGIHGKFARNLTGNEARTNSQDHDQPQERDITDTATELQVNREHADDFSIDQREINTILSPQLRRLFNQSITINSTAFEDTNAETQGVPFVGSKTETALLQFAKDLGWDNWKESRESAEIVQMISFSSERKAMGVVVRLRSGRYRFFLKGASEILTKKCIRHVVVSENADQTQHPDSEIETKAIDEITKDTISRTITLYADQTLRTIALCYRDFDFWPPPGAQVRSADEVSYDDFSRGMTLVAIIGIEDPLRPGVRGAVASCHQAGVTVKMCTGDNVLTARSIAIQCGIYTDGGMIMEGPVFRALDPQDRLKVVPHLQVLARSSPEDKKILVETLRTLGEIVGVTGDGTNDGPALKTANVGFSMGIAGTEVAKEASDIVLMDDDFASIVKAIMWGRCIHDAVRKFLQFQISTNITAVIVTFVSAVASGEGELVLTAVKLLWINIIMDTFAALALATDPASKSLLERKPDTRGTRLFTADMIKMILGQSIYQVAIILIFHFFGHTILGLDHSEEGVKIVTTLVFNAFVFSQIFNSVNCRRLDNKLNVFEGILSNRYFIMITLVETIGQVLIVFVGGAAFQVTPIPAREWGISLALGFVSIPLGALIRCIPTPPLERAFVKLRIMSPEDLLPTHHQT</sequence>
<evidence type="ECO:0000256" key="8">
    <source>
        <dbReference type="ARBA" id="ARBA00022837"/>
    </source>
</evidence>
<feature type="transmembrane region" description="Helical" evidence="17">
    <location>
        <begin position="434"/>
        <end position="462"/>
    </location>
</feature>
<dbReference type="PROSITE" id="PS00154">
    <property type="entry name" value="ATPASE_E1_E2"/>
    <property type="match status" value="1"/>
</dbReference>
<keyword evidence="5 17" id="KW-0812">Transmembrane</keyword>
<dbReference type="AlphaFoldDB" id="A0A9P6HQE3"/>
<evidence type="ECO:0000256" key="10">
    <source>
        <dbReference type="ARBA" id="ARBA00022842"/>
    </source>
</evidence>
<dbReference type="Pfam" id="PF13246">
    <property type="entry name" value="Cation_ATPase"/>
    <property type="match status" value="1"/>
</dbReference>
<comment type="similarity">
    <text evidence="15 17">Belongs to the cation transport ATPase (P-type) (TC 3.A.3) family.</text>
</comment>
<dbReference type="SFLD" id="SFLDG00002">
    <property type="entry name" value="C1.7:_P-type_atpase_like"/>
    <property type="match status" value="1"/>
</dbReference>
<feature type="transmembrane region" description="Helical" evidence="17">
    <location>
        <begin position="946"/>
        <end position="966"/>
    </location>
</feature>
<keyword evidence="23" id="KW-1185">Reference proteome</keyword>
<evidence type="ECO:0000256" key="13">
    <source>
        <dbReference type="ARBA" id="ARBA00023065"/>
    </source>
</evidence>
<keyword evidence="10" id="KW-0460">Magnesium</keyword>
<feature type="transmembrane region" description="Helical" evidence="17">
    <location>
        <begin position="1097"/>
        <end position="1116"/>
    </location>
</feature>
<evidence type="ECO:0000256" key="18">
    <source>
        <dbReference type="SAM" id="MobiDB-lite"/>
    </source>
</evidence>
<evidence type="ECO:0000256" key="6">
    <source>
        <dbReference type="ARBA" id="ARBA00022723"/>
    </source>
</evidence>
<keyword evidence="2 17" id="KW-0813">Transport</keyword>
<keyword evidence="4 17" id="KW-0109">Calcium transport</keyword>
<dbReference type="EC" id="7.2.2.10" evidence="17"/>
<evidence type="ECO:0000313" key="22">
    <source>
        <dbReference type="EMBL" id="KAF9791932.1"/>
    </source>
</evidence>
<reference evidence="22" key="1">
    <citation type="journal article" date="2020" name="Nat. Commun.">
        <title>Large-scale genome sequencing of mycorrhizal fungi provides insights into the early evolution of symbiotic traits.</title>
        <authorList>
            <person name="Miyauchi S."/>
            <person name="Kiss E."/>
            <person name="Kuo A."/>
            <person name="Drula E."/>
            <person name="Kohler A."/>
            <person name="Sanchez-Garcia M."/>
            <person name="Morin E."/>
            <person name="Andreopoulos B."/>
            <person name="Barry K.W."/>
            <person name="Bonito G."/>
            <person name="Buee M."/>
            <person name="Carver A."/>
            <person name="Chen C."/>
            <person name="Cichocki N."/>
            <person name="Clum A."/>
            <person name="Culley D."/>
            <person name="Crous P.W."/>
            <person name="Fauchery L."/>
            <person name="Girlanda M."/>
            <person name="Hayes R.D."/>
            <person name="Keri Z."/>
            <person name="LaButti K."/>
            <person name="Lipzen A."/>
            <person name="Lombard V."/>
            <person name="Magnuson J."/>
            <person name="Maillard F."/>
            <person name="Murat C."/>
            <person name="Nolan M."/>
            <person name="Ohm R.A."/>
            <person name="Pangilinan J."/>
            <person name="Pereira M.F."/>
            <person name="Perotto S."/>
            <person name="Peter M."/>
            <person name="Pfister S."/>
            <person name="Riley R."/>
            <person name="Sitrit Y."/>
            <person name="Stielow J.B."/>
            <person name="Szollosi G."/>
            <person name="Zifcakova L."/>
            <person name="Stursova M."/>
            <person name="Spatafora J.W."/>
            <person name="Tedersoo L."/>
            <person name="Vaario L.M."/>
            <person name="Yamada A."/>
            <person name="Yan M."/>
            <person name="Wang P."/>
            <person name="Xu J."/>
            <person name="Bruns T."/>
            <person name="Baldrian P."/>
            <person name="Vilgalys R."/>
            <person name="Dunand C."/>
            <person name="Henrissat B."/>
            <person name="Grigoriev I.V."/>
            <person name="Hibbett D."/>
            <person name="Nagy L.G."/>
            <person name="Martin F.M."/>
        </authorList>
    </citation>
    <scope>NUCLEOTIDE SEQUENCE</scope>
    <source>
        <strain evidence="22">UH-Tt-Lm1</strain>
    </source>
</reference>
<dbReference type="Gene3D" id="3.40.50.1000">
    <property type="entry name" value="HAD superfamily/HAD-like"/>
    <property type="match status" value="1"/>
</dbReference>
<keyword evidence="6" id="KW-0479">Metal-binding</keyword>
<dbReference type="GO" id="GO:0005774">
    <property type="term" value="C:vacuolar membrane"/>
    <property type="evidence" value="ECO:0007669"/>
    <property type="project" value="UniProtKB-SubCell"/>
</dbReference>
<proteinExistence type="inferred from homology"/>
<evidence type="ECO:0000256" key="12">
    <source>
        <dbReference type="ARBA" id="ARBA00022989"/>
    </source>
</evidence>
<feature type="transmembrane region" description="Helical" evidence="17">
    <location>
        <begin position="987"/>
        <end position="1009"/>
    </location>
</feature>
<dbReference type="FunFam" id="2.70.150.10:FF:000028">
    <property type="entry name" value="Calcium-transporting ATPase"/>
    <property type="match status" value="1"/>
</dbReference>
<gene>
    <name evidence="22" type="ORF">BJ322DRAFT_3721</name>
</gene>
<dbReference type="InterPro" id="IPR008250">
    <property type="entry name" value="ATPase_P-typ_transduc_dom_A_sf"/>
</dbReference>
<dbReference type="InterPro" id="IPR023299">
    <property type="entry name" value="ATPase_P-typ_cyto_dom_N"/>
</dbReference>
<evidence type="ECO:0000256" key="14">
    <source>
        <dbReference type="ARBA" id="ARBA00023136"/>
    </source>
</evidence>
<dbReference type="InterPro" id="IPR006068">
    <property type="entry name" value="ATPase_P-typ_cation-transptr_C"/>
</dbReference>
<dbReference type="Gene3D" id="2.70.150.10">
    <property type="entry name" value="Calcium-transporting ATPase, cytoplasmic transduction domain A"/>
    <property type="match status" value="1"/>
</dbReference>
<dbReference type="GO" id="GO:0006874">
    <property type="term" value="P:intracellular calcium ion homeostasis"/>
    <property type="evidence" value="ECO:0007669"/>
    <property type="project" value="TreeGrafter"/>
</dbReference>
<dbReference type="SFLD" id="SFLDS00003">
    <property type="entry name" value="Haloacid_Dehalogenase"/>
    <property type="match status" value="1"/>
</dbReference>
<feature type="transmembrane region" description="Helical" evidence="17">
    <location>
        <begin position="177"/>
        <end position="198"/>
    </location>
</feature>
<evidence type="ECO:0000256" key="4">
    <source>
        <dbReference type="ARBA" id="ARBA00022568"/>
    </source>
</evidence>
<dbReference type="GO" id="GO:0005388">
    <property type="term" value="F:P-type calcium transporter activity"/>
    <property type="evidence" value="ECO:0007669"/>
    <property type="project" value="UniProtKB-EC"/>
</dbReference>
<evidence type="ECO:0000256" key="2">
    <source>
        <dbReference type="ARBA" id="ARBA00022448"/>
    </source>
</evidence>
<keyword evidence="11" id="KW-1278">Translocase</keyword>
<dbReference type="PRINTS" id="PR00120">
    <property type="entry name" value="HATPASE"/>
</dbReference>
<keyword evidence="13 17" id="KW-0406">Ion transport</keyword>
<comment type="caution">
    <text evidence="22">The sequence shown here is derived from an EMBL/GenBank/DDBJ whole genome shotgun (WGS) entry which is preliminary data.</text>
</comment>
<dbReference type="SFLD" id="SFLDF00027">
    <property type="entry name" value="p-type_atpase"/>
    <property type="match status" value="1"/>
</dbReference>
<accession>A0A9P6HQE3</accession>
<organism evidence="22 23">
    <name type="scientific">Thelephora terrestris</name>
    <dbReference type="NCBI Taxonomy" id="56493"/>
    <lineage>
        <taxon>Eukaryota</taxon>
        <taxon>Fungi</taxon>
        <taxon>Dikarya</taxon>
        <taxon>Basidiomycota</taxon>
        <taxon>Agaricomycotina</taxon>
        <taxon>Agaricomycetes</taxon>
        <taxon>Thelephorales</taxon>
        <taxon>Thelephoraceae</taxon>
        <taxon>Thelephora</taxon>
    </lineage>
</organism>
<evidence type="ECO:0000259" key="21">
    <source>
        <dbReference type="Pfam" id="PF00690"/>
    </source>
</evidence>
<feature type="domain" description="P-type ATPase A" evidence="19">
    <location>
        <begin position="247"/>
        <end position="369"/>
    </location>
</feature>
<feature type="compositionally biased region" description="Basic and acidic residues" evidence="18">
    <location>
        <begin position="120"/>
        <end position="130"/>
    </location>
</feature>
<dbReference type="InterPro" id="IPR023298">
    <property type="entry name" value="ATPase_P-typ_TM_dom_sf"/>
</dbReference>
<feature type="region of interest" description="Disordered" evidence="18">
    <location>
        <begin position="120"/>
        <end position="145"/>
    </location>
</feature>
<keyword evidence="8 17" id="KW-0106">Calcium</keyword>
<feature type="domain" description="Cation-transporting P-type ATPase N-terminal" evidence="21">
    <location>
        <begin position="144"/>
        <end position="188"/>
    </location>
</feature>
<dbReference type="InterPro" id="IPR044492">
    <property type="entry name" value="P_typ_ATPase_HD_dom"/>
</dbReference>
<dbReference type="PANTHER" id="PTHR24093:SF369">
    <property type="entry name" value="CALCIUM-TRANSPORTING ATPASE"/>
    <property type="match status" value="1"/>
</dbReference>